<dbReference type="SUPFAM" id="SSF49417">
    <property type="entry name" value="p53-like transcription factors"/>
    <property type="match status" value="1"/>
</dbReference>
<keyword evidence="7" id="KW-0238">DNA-binding</keyword>
<keyword evidence="6" id="KW-0805">Transcription regulation</keyword>
<dbReference type="InterPro" id="IPR008967">
    <property type="entry name" value="p53-like_TF_DNA-bd_sf"/>
</dbReference>
<dbReference type="GO" id="GO:0006357">
    <property type="term" value="P:regulation of transcription by RNA polymerase II"/>
    <property type="evidence" value="ECO:0007669"/>
    <property type="project" value="UniProtKB-ARBA"/>
</dbReference>
<evidence type="ECO:0000256" key="9">
    <source>
        <dbReference type="ARBA" id="ARBA00023242"/>
    </source>
</evidence>
<sequence>MSEVTTDTLSATDDLENNTAIMDYDNQTRVLSGTFRTLQLWEIKRSKRKGGESVTDEKFALLFYTSAIVNGYRIKIWTLPVVIIMSPKQEAQVLATVTWDNAFSNIVREPFQISGRVIWSQMHLL</sequence>
<keyword evidence="5" id="KW-0727">SH2 domain</keyword>
<comment type="subcellular location">
    <subcellularLocation>
        <location evidence="2">Cytoplasm</location>
    </subcellularLocation>
    <subcellularLocation>
        <location evidence="1">Nucleus</location>
    </subcellularLocation>
</comment>
<dbReference type="Pfam" id="PF02864">
    <property type="entry name" value="STAT_bind"/>
    <property type="match status" value="1"/>
</dbReference>
<dbReference type="PANTHER" id="PTHR11801">
    <property type="entry name" value="SIGNAL TRANSDUCER AND ACTIVATOR OF TRANSCRIPTION"/>
    <property type="match status" value="1"/>
</dbReference>
<keyword evidence="8" id="KW-0804">Transcription</keyword>
<keyword evidence="3" id="KW-0963">Cytoplasm</keyword>
<dbReference type="Gene3D" id="1.10.238.10">
    <property type="entry name" value="EF-hand"/>
    <property type="match status" value="1"/>
</dbReference>
<dbReference type="GO" id="GO:0005634">
    <property type="term" value="C:nucleus"/>
    <property type="evidence" value="ECO:0007669"/>
    <property type="project" value="UniProtKB-SubCell"/>
</dbReference>
<dbReference type="EnsemblMetazoa" id="GMOY003392-RA">
    <property type="protein sequence ID" value="GMOY003392-PA"/>
    <property type="gene ID" value="GMOY003392"/>
</dbReference>
<proteinExistence type="predicted"/>
<reference evidence="11" key="1">
    <citation type="submission" date="2020-05" db="UniProtKB">
        <authorList>
            <consortium name="EnsemblMetazoa"/>
        </authorList>
    </citation>
    <scope>IDENTIFICATION</scope>
    <source>
        <strain evidence="11">Yale</strain>
    </source>
</reference>
<keyword evidence="4" id="KW-0597">Phosphoprotein</keyword>
<dbReference type="GO" id="GO:0003700">
    <property type="term" value="F:DNA-binding transcription factor activity"/>
    <property type="evidence" value="ECO:0007669"/>
    <property type="project" value="InterPro"/>
</dbReference>
<dbReference type="GO" id="GO:0007165">
    <property type="term" value="P:signal transduction"/>
    <property type="evidence" value="ECO:0007669"/>
    <property type="project" value="InterPro"/>
</dbReference>
<keyword evidence="9" id="KW-0539">Nucleus</keyword>
<evidence type="ECO:0000256" key="7">
    <source>
        <dbReference type="ARBA" id="ARBA00023125"/>
    </source>
</evidence>
<feature type="domain" description="STAT transcription factor DNA-binding" evidence="10">
    <location>
        <begin position="14"/>
        <end position="84"/>
    </location>
</feature>
<evidence type="ECO:0000259" key="10">
    <source>
        <dbReference type="Pfam" id="PF02864"/>
    </source>
</evidence>
<evidence type="ECO:0000313" key="12">
    <source>
        <dbReference type="Proteomes" id="UP000092444"/>
    </source>
</evidence>
<accession>A0A1B0FHY9</accession>
<organism evidence="11 12">
    <name type="scientific">Glossina morsitans morsitans</name>
    <name type="common">Savannah tsetse fly</name>
    <dbReference type="NCBI Taxonomy" id="37546"/>
    <lineage>
        <taxon>Eukaryota</taxon>
        <taxon>Metazoa</taxon>
        <taxon>Ecdysozoa</taxon>
        <taxon>Arthropoda</taxon>
        <taxon>Hexapoda</taxon>
        <taxon>Insecta</taxon>
        <taxon>Pterygota</taxon>
        <taxon>Neoptera</taxon>
        <taxon>Endopterygota</taxon>
        <taxon>Diptera</taxon>
        <taxon>Brachycera</taxon>
        <taxon>Muscomorpha</taxon>
        <taxon>Hippoboscoidea</taxon>
        <taxon>Glossinidae</taxon>
        <taxon>Glossina</taxon>
    </lineage>
</organism>
<dbReference type="InterPro" id="IPR012345">
    <property type="entry name" value="STAT_TF_DNA-bd_N"/>
</dbReference>
<dbReference type="InterPro" id="IPR013801">
    <property type="entry name" value="STAT_TF_DNA-bd"/>
</dbReference>
<dbReference type="VEuPathDB" id="VectorBase:GMOY003392"/>
<evidence type="ECO:0000256" key="8">
    <source>
        <dbReference type="ARBA" id="ARBA00023163"/>
    </source>
</evidence>
<evidence type="ECO:0000313" key="11">
    <source>
        <dbReference type="EnsemblMetazoa" id="GMOY003392-PA"/>
    </source>
</evidence>
<protein>
    <recommendedName>
        <fullName evidence="10">STAT transcription factor DNA-binding domain-containing protein</fullName>
    </recommendedName>
</protein>
<dbReference type="STRING" id="37546.A0A1B0FHY9"/>
<evidence type="ECO:0000256" key="3">
    <source>
        <dbReference type="ARBA" id="ARBA00022490"/>
    </source>
</evidence>
<evidence type="ECO:0000256" key="1">
    <source>
        <dbReference type="ARBA" id="ARBA00004123"/>
    </source>
</evidence>
<dbReference type="AlphaFoldDB" id="A0A1B0FHY9"/>
<keyword evidence="12" id="KW-1185">Reference proteome</keyword>
<evidence type="ECO:0000256" key="6">
    <source>
        <dbReference type="ARBA" id="ARBA00023015"/>
    </source>
</evidence>
<dbReference type="GO" id="GO:0003677">
    <property type="term" value="F:DNA binding"/>
    <property type="evidence" value="ECO:0007669"/>
    <property type="project" value="UniProtKB-KW"/>
</dbReference>
<name>A0A1B0FHY9_GLOMM</name>
<evidence type="ECO:0000256" key="5">
    <source>
        <dbReference type="ARBA" id="ARBA00022999"/>
    </source>
</evidence>
<dbReference type="GO" id="GO:0005737">
    <property type="term" value="C:cytoplasm"/>
    <property type="evidence" value="ECO:0007669"/>
    <property type="project" value="UniProtKB-SubCell"/>
</dbReference>
<dbReference type="Gene3D" id="2.60.40.630">
    <property type="entry name" value="STAT transcription factor, DNA-binding domain"/>
    <property type="match status" value="1"/>
</dbReference>
<dbReference type="InterPro" id="IPR001217">
    <property type="entry name" value="STAT"/>
</dbReference>
<evidence type="ECO:0000256" key="2">
    <source>
        <dbReference type="ARBA" id="ARBA00004496"/>
    </source>
</evidence>
<dbReference type="Proteomes" id="UP000092444">
    <property type="component" value="Unassembled WGS sequence"/>
</dbReference>
<evidence type="ECO:0000256" key="4">
    <source>
        <dbReference type="ARBA" id="ARBA00022553"/>
    </source>
</evidence>
<dbReference type="EMBL" id="CCAG010012856">
    <property type="status" value="NOT_ANNOTATED_CDS"/>
    <property type="molecule type" value="Genomic_DNA"/>
</dbReference>